<dbReference type="Gene3D" id="3.50.50.60">
    <property type="entry name" value="FAD/NAD(P)-binding domain"/>
    <property type="match status" value="1"/>
</dbReference>
<evidence type="ECO:0000256" key="3">
    <source>
        <dbReference type="ARBA" id="ARBA00048448"/>
    </source>
</evidence>
<evidence type="ECO:0000256" key="1">
    <source>
        <dbReference type="ARBA" id="ARBA00005995"/>
    </source>
</evidence>
<dbReference type="PANTHER" id="PTHR43563:SF1">
    <property type="entry name" value="AMINE OXIDASE [FLAVIN-CONTAINING] B"/>
    <property type="match status" value="1"/>
</dbReference>
<keyword evidence="6" id="KW-1185">Reference proteome</keyword>
<feature type="domain" description="Amine oxidase" evidence="4">
    <location>
        <begin position="76"/>
        <end position="141"/>
    </location>
</feature>
<dbReference type="GO" id="GO:0097621">
    <property type="term" value="F:monoamine oxidase activity"/>
    <property type="evidence" value="ECO:0007669"/>
    <property type="project" value="UniProtKB-EC"/>
</dbReference>
<dbReference type="SUPFAM" id="SSF51905">
    <property type="entry name" value="FAD/NAD(P)-binding domain"/>
    <property type="match status" value="1"/>
</dbReference>
<comment type="catalytic activity">
    <reaction evidence="3">
        <text>a secondary aliphatic amine + O2 + H2O = a primary amine + an aldehyde + H2O2</text>
        <dbReference type="Rhea" id="RHEA:26414"/>
        <dbReference type="ChEBI" id="CHEBI:15377"/>
        <dbReference type="ChEBI" id="CHEBI:15379"/>
        <dbReference type="ChEBI" id="CHEBI:16240"/>
        <dbReference type="ChEBI" id="CHEBI:17478"/>
        <dbReference type="ChEBI" id="CHEBI:58855"/>
        <dbReference type="ChEBI" id="CHEBI:65296"/>
        <dbReference type="EC" id="1.4.3.4"/>
    </reaction>
</comment>
<dbReference type="InterPro" id="IPR002937">
    <property type="entry name" value="Amino_oxidase"/>
</dbReference>
<organism evidence="5 6">
    <name type="scientific">Botryosphaeria dothidea</name>
    <dbReference type="NCBI Taxonomy" id="55169"/>
    <lineage>
        <taxon>Eukaryota</taxon>
        <taxon>Fungi</taxon>
        <taxon>Dikarya</taxon>
        <taxon>Ascomycota</taxon>
        <taxon>Pezizomycotina</taxon>
        <taxon>Dothideomycetes</taxon>
        <taxon>Dothideomycetes incertae sedis</taxon>
        <taxon>Botryosphaeriales</taxon>
        <taxon>Botryosphaeriaceae</taxon>
        <taxon>Botryosphaeria</taxon>
    </lineage>
</organism>
<comment type="caution">
    <text evidence="5">The sequence shown here is derived from an EMBL/GenBank/DDBJ whole genome shotgun (WGS) entry which is preliminary data.</text>
</comment>
<dbReference type="InterPro" id="IPR036188">
    <property type="entry name" value="FAD/NAD-bd_sf"/>
</dbReference>
<protein>
    <recommendedName>
        <fullName evidence="2">monoamine oxidase</fullName>
        <ecNumber evidence="2">1.4.3.4</ecNumber>
    </recommendedName>
</protein>
<evidence type="ECO:0000259" key="4">
    <source>
        <dbReference type="Pfam" id="PF01593"/>
    </source>
</evidence>
<reference evidence="5" key="1">
    <citation type="submission" date="2020-04" db="EMBL/GenBank/DDBJ databases">
        <title>Genome Assembly and Annotation of Botryosphaeria dothidea sdau 11-99, a Latent Pathogen of Apple Fruit Ring Rot in China.</title>
        <authorList>
            <person name="Yu C."/>
            <person name="Diao Y."/>
            <person name="Lu Q."/>
            <person name="Zhao J."/>
            <person name="Cui S."/>
            <person name="Peng C."/>
            <person name="He B."/>
            <person name="Liu H."/>
        </authorList>
    </citation>
    <scope>NUCLEOTIDE SEQUENCE [LARGE SCALE GENOMIC DNA]</scope>
    <source>
        <strain evidence="5">Sdau11-99</strain>
    </source>
</reference>
<dbReference type="AlphaFoldDB" id="A0A8H4IXG5"/>
<dbReference type="InterPro" id="IPR050703">
    <property type="entry name" value="Flavin_MAO"/>
</dbReference>
<comment type="similarity">
    <text evidence="1">Belongs to the flavin monoamine oxidase family.</text>
</comment>
<name>A0A8H4IXG5_9PEZI</name>
<dbReference type="PANTHER" id="PTHR43563">
    <property type="entry name" value="AMINE OXIDASE"/>
    <property type="match status" value="1"/>
</dbReference>
<dbReference type="Pfam" id="PF01593">
    <property type="entry name" value="Amino_oxidase"/>
    <property type="match status" value="1"/>
</dbReference>
<evidence type="ECO:0000256" key="2">
    <source>
        <dbReference type="ARBA" id="ARBA00012804"/>
    </source>
</evidence>
<gene>
    <name evidence="5" type="ORF">GTA08_BOTSDO03118</name>
</gene>
<dbReference type="Proteomes" id="UP000572817">
    <property type="component" value="Unassembled WGS sequence"/>
</dbReference>
<evidence type="ECO:0000313" key="5">
    <source>
        <dbReference type="EMBL" id="KAF4308969.1"/>
    </source>
</evidence>
<dbReference type="OrthoDB" id="7777654at2759"/>
<sequence length="209" mass="22934">MGRRQYIRLVGVLNLRPPHGLAQYGITQLARIIRVVIAFWFPQKARLKPPASPHNSDIDGAESDLFDVIFGAGCAGSTAARDLTTTGFPVLLLEARGRVGGQAWTAEVDGHGYDMGGTWTSWCQPFVFHEIKRYGLDKDIVASADPELSIPRTLLVAICGTKDFTSVSVLDILRWWALGRRGFIDGAIEERMRAAHTLAAELESEASKL</sequence>
<accession>A0A8H4IXG5</accession>
<evidence type="ECO:0000313" key="6">
    <source>
        <dbReference type="Proteomes" id="UP000572817"/>
    </source>
</evidence>
<dbReference type="EMBL" id="WWBZ02000016">
    <property type="protein sequence ID" value="KAF4308969.1"/>
    <property type="molecule type" value="Genomic_DNA"/>
</dbReference>
<proteinExistence type="inferred from homology"/>
<dbReference type="EC" id="1.4.3.4" evidence="2"/>